<evidence type="ECO:0000256" key="1">
    <source>
        <dbReference type="ARBA" id="ARBA00023157"/>
    </source>
</evidence>
<protein>
    <recommendedName>
        <fullName evidence="2">C-type lectin domain-containing protein</fullName>
    </recommendedName>
</protein>
<evidence type="ECO:0000313" key="3">
    <source>
        <dbReference type="EMBL" id="CEK49480.1"/>
    </source>
</evidence>
<dbReference type="Pfam" id="PF00059">
    <property type="entry name" value="Lectin_C"/>
    <property type="match status" value="1"/>
</dbReference>
<dbReference type="CDD" id="cd00037">
    <property type="entry name" value="CLECT"/>
    <property type="match status" value="1"/>
</dbReference>
<feature type="domain" description="C-type lectin" evidence="2">
    <location>
        <begin position="1"/>
        <end position="86"/>
    </location>
</feature>
<dbReference type="InterPro" id="IPR016186">
    <property type="entry name" value="C-type_lectin-like/link_sf"/>
</dbReference>
<dbReference type="InterPro" id="IPR018378">
    <property type="entry name" value="C-type_lectin_CS"/>
</dbReference>
<dbReference type="InterPro" id="IPR016187">
    <property type="entry name" value="CTDL_fold"/>
</dbReference>
<evidence type="ECO:0000259" key="2">
    <source>
        <dbReference type="PROSITE" id="PS50041"/>
    </source>
</evidence>
<organism evidence="3">
    <name type="scientific">Arion vulgaris</name>
    <dbReference type="NCBI Taxonomy" id="1028688"/>
    <lineage>
        <taxon>Eukaryota</taxon>
        <taxon>Metazoa</taxon>
        <taxon>Spiralia</taxon>
        <taxon>Lophotrochozoa</taxon>
        <taxon>Mollusca</taxon>
        <taxon>Gastropoda</taxon>
        <taxon>Heterobranchia</taxon>
        <taxon>Euthyneura</taxon>
        <taxon>Panpulmonata</taxon>
        <taxon>Eupulmonata</taxon>
        <taxon>Stylommatophora</taxon>
        <taxon>Helicina</taxon>
        <taxon>Arionoidea</taxon>
        <taxon>Arionidae</taxon>
        <taxon>Arion</taxon>
    </lineage>
</organism>
<feature type="non-terminal residue" evidence="3">
    <location>
        <position position="1"/>
    </location>
</feature>
<dbReference type="Gene3D" id="3.10.100.10">
    <property type="entry name" value="Mannose-Binding Protein A, subunit A"/>
    <property type="match status" value="1"/>
</dbReference>
<dbReference type="SUPFAM" id="SSF56436">
    <property type="entry name" value="C-type lectin-like"/>
    <property type="match status" value="1"/>
</dbReference>
<dbReference type="PROSITE" id="PS00615">
    <property type="entry name" value="C_TYPE_LECTIN_1"/>
    <property type="match status" value="1"/>
</dbReference>
<sequence length="89" mass="10241">EIDTAERNQWLAAQVSQVNFGETFVGLNKRNMYQWIWEPSRRTAAKFTNWNRGEPNGGENEECLVLQNSGGWNDLSCGSQKPYICEKRS</sequence>
<proteinExistence type="predicted"/>
<dbReference type="InterPro" id="IPR050111">
    <property type="entry name" value="C-type_lectin/snaclec_domain"/>
</dbReference>
<dbReference type="EMBL" id="HACG01002615">
    <property type="protein sequence ID" value="CEK49480.1"/>
    <property type="molecule type" value="Transcribed_RNA"/>
</dbReference>
<reference evidence="3" key="1">
    <citation type="submission" date="2014-12" db="EMBL/GenBank/DDBJ databases">
        <title>Insight into the proteome of Arion vulgaris.</title>
        <authorList>
            <person name="Aradska J."/>
            <person name="Bulat T."/>
            <person name="Smidak R."/>
            <person name="Sarate P."/>
            <person name="Gangsoo J."/>
            <person name="Sialana F."/>
            <person name="Bilban M."/>
            <person name="Lubec G."/>
        </authorList>
    </citation>
    <scope>NUCLEOTIDE SEQUENCE</scope>
    <source>
        <tissue evidence="3">Skin</tissue>
    </source>
</reference>
<accession>A0A0B6Y1V4</accession>
<name>A0A0B6Y1V4_9EUPU</name>
<gene>
    <name evidence="3" type="primary">ORF7888</name>
</gene>
<keyword evidence="1" id="KW-1015">Disulfide bond</keyword>
<dbReference type="PANTHER" id="PTHR22803">
    <property type="entry name" value="MANNOSE, PHOSPHOLIPASE, LECTIN RECEPTOR RELATED"/>
    <property type="match status" value="1"/>
</dbReference>
<dbReference type="PROSITE" id="PS50041">
    <property type="entry name" value="C_TYPE_LECTIN_2"/>
    <property type="match status" value="1"/>
</dbReference>
<dbReference type="InterPro" id="IPR001304">
    <property type="entry name" value="C-type_lectin-like"/>
</dbReference>
<dbReference type="AlphaFoldDB" id="A0A0B6Y1V4"/>